<dbReference type="Proteomes" id="UP000477311">
    <property type="component" value="Unassembled WGS sequence"/>
</dbReference>
<feature type="domain" description="DUF2061" evidence="1">
    <location>
        <begin position="9"/>
        <end position="60"/>
    </location>
</feature>
<dbReference type="EMBL" id="JAAKYA010000042">
    <property type="protein sequence ID" value="NGO38972.1"/>
    <property type="molecule type" value="Genomic_DNA"/>
</dbReference>
<dbReference type="InterPro" id="IPR018638">
    <property type="entry name" value="DUF2061_membrane"/>
</dbReference>
<dbReference type="Pfam" id="PF09834">
    <property type="entry name" value="DUF2061"/>
    <property type="match status" value="1"/>
</dbReference>
<evidence type="ECO:0000259" key="1">
    <source>
        <dbReference type="Pfam" id="PF09834"/>
    </source>
</evidence>
<protein>
    <submittedName>
        <fullName evidence="2">DUF2061 domain-containing protein</fullName>
    </submittedName>
</protein>
<evidence type="ECO:0000313" key="3">
    <source>
        <dbReference type="Proteomes" id="UP000477311"/>
    </source>
</evidence>
<accession>A0A6M1RVY9</accession>
<dbReference type="AlphaFoldDB" id="A0A6M1RVY9"/>
<comment type="caution">
    <text evidence="2">The sequence shown here is derived from an EMBL/GenBank/DDBJ whole genome shotgun (WGS) entry which is preliminary data.</text>
</comment>
<proteinExistence type="predicted"/>
<gene>
    <name evidence="2" type="ORF">G4L39_06125</name>
</gene>
<evidence type="ECO:0000313" key="2">
    <source>
        <dbReference type="EMBL" id="NGO38972.1"/>
    </source>
</evidence>
<reference evidence="2 3" key="1">
    <citation type="submission" date="2020-02" db="EMBL/GenBank/DDBJ databases">
        <title>Draft genome sequence of Limisphaera ngatamarikiensis NGM72.4T, a thermophilic Verrucomicrobia grouped in subdivision 3.</title>
        <authorList>
            <person name="Carere C.R."/>
            <person name="Steen J."/>
            <person name="Hugenholtz P."/>
            <person name="Stott M.B."/>
        </authorList>
    </citation>
    <scope>NUCLEOTIDE SEQUENCE [LARGE SCALE GENOMIC DNA]</scope>
    <source>
        <strain evidence="2 3">NGM72.4</strain>
    </source>
</reference>
<dbReference type="RefSeq" id="WP_165106726.1">
    <property type="nucleotide sequence ID" value="NZ_JAAKYA010000042.1"/>
</dbReference>
<organism evidence="2 3">
    <name type="scientific">Limisphaera ngatamarikiensis</name>
    <dbReference type="NCBI Taxonomy" id="1324935"/>
    <lineage>
        <taxon>Bacteria</taxon>
        <taxon>Pseudomonadati</taxon>
        <taxon>Verrucomicrobiota</taxon>
        <taxon>Verrucomicrobiia</taxon>
        <taxon>Limisphaerales</taxon>
        <taxon>Limisphaeraceae</taxon>
        <taxon>Limisphaera</taxon>
    </lineage>
</organism>
<sequence>MVEKPYRSLVKAISWRITGTLDTIFVSFLVTGRFKAAVSIGLIELCTKILLYYLHERVWNRISFGRVKGQEDYSI</sequence>
<name>A0A6M1RVY9_9BACT</name>
<keyword evidence="3" id="KW-1185">Reference proteome</keyword>